<evidence type="ECO:0000313" key="3">
    <source>
        <dbReference type="Proteomes" id="UP000335636"/>
    </source>
</evidence>
<name>A0A5E4CS57_MARMO</name>
<feature type="compositionally biased region" description="Basic and acidic residues" evidence="1">
    <location>
        <begin position="18"/>
        <end position="32"/>
    </location>
</feature>
<keyword evidence="3" id="KW-1185">Reference proteome</keyword>
<comment type="caution">
    <text evidence="2">The sequence shown here is derived from an EMBL/GenBank/DDBJ whole genome shotgun (WGS) entry which is preliminary data.</text>
</comment>
<dbReference type="EMBL" id="CABDUW010001758">
    <property type="protein sequence ID" value="VTJ83772.1"/>
    <property type="molecule type" value="Genomic_DNA"/>
</dbReference>
<feature type="compositionally biased region" description="Polar residues" evidence="1">
    <location>
        <begin position="63"/>
        <end position="72"/>
    </location>
</feature>
<dbReference type="Proteomes" id="UP000335636">
    <property type="component" value="Unassembled WGS sequence"/>
</dbReference>
<gene>
    <name evidence="2" type="ORF">MONAX_5E042861</name>
</gene>
<evidence type="ECO:0000313" key="2">
    <source>
        <dbReference type="EMBL" id="VTJ83772.1"/>
    </source>
</evidence>
<organism evidence="2 3">
    <name type="scientific">Marmota monax</name>
    <name type="common">Woodchuck</name>
    <dbReference type="NCBI Taxonomy" id="9995"/>
    <lineage>
        <taxon>Eukaryota</taxon>
        <taxon>Metazoa</taxon>
        <taxon>Chordata</taxon>
        <taxon>Craniata</taxon>
        <taxon>Vertebrata</taxon>
        <taxon>Euteleostomi</taxon>
        <taxon>Mammalia</taxon>
        <taxon>Eutheria</taxon>
        <taxon>Euarchontoglires</taxon>
        <taxon>Glires</taxon>
        <taxon>Rodentia</taxon>
        <taxon>Sciuromorpha</taxon>
        <taxon>Sciuridae</taxon>
        <taxon>Xerinae</taxon>
        <taxon>Marmotini</taxon>
        <taxon>Marmota</taxon>
    </lineage>
</organism>
<dbReference type="AlphaFoldDB" id="A0A5E4CS57"/>
<feature type="non-terminal residue" evidence="2">
    <location>
        <position position="72"/>
    </location>
</feature>
<proteinExistence type="predicted"/>
<accession>A0A5E4CS57</accession>
<evidence type="ECO:0000256" key="1">
    <source>
        <dbReference type="SAM" id="MobiDB-lite"/>
    </source>
</evidence>
<sequence length="72" mass="7986">MFAKTPKPVGSTSSKPSRRVENQDRRDARKIEPPLLAEPGALSTARLRSSRIQSYPAPHLSESAAQRQTCLR</sequence>
<feature type="region of interest" description="Disordered" evidence="1">
    <location>
        <begin position="1"/>
        <end position="72"/>
    </location>
</feature>
<reference evidence="2" key="1">
    <citation type="submission" date="2019-04" db="EMBL/GenBank/DDBJ databases">
        <authorList>
            <person name="Alioto T."/>
            <person name="Alioto T."/>
        </authorList>
    </citation>
    <scope>NUCLEOTIDE SEQUENCE [LARGE SCALE GENOMIC DNA]</scope>
</reference>
<protein>
    <submittedName>
        <fullName evidence="2">Uncharacterized protein</fullName>
    </submittedName>
</protein>